<dbReference type="Proteomes" id="UP000789390">
    <property type="component" value="Unassembled WGS sequence"/>
</dbReference>
<dbReference type="GO" id="GO:0005829">
    <property type="term" value="C:cytosol"/>
    <property type="evidence" value="ECO:0007669"/>
    <property type="project" value="TreeGrafter"/>
</dbReference>
<dbReference type="InterPro" id="IPR036504">
    <property type="entry name" value="CGI121/TPRKB_sf"/>
</dbReference>
<organism evidence="6 7">
    <name type="scientific">Daphnia galeata</name>
    <dbReference type="NCBI Taxonomy" id="27404"/>
    <lineage>
        <taxon>Eukaryota</taxon>
        <taxon>Metazoa</taxon>
        <taxon>Ecdysozoa</taxon>
        <taxon>Arthropoda</taxon>
        <taxon>Crustacea</taxon>
        <taxon>Branchiopoda</taxon>
        <taxon>Diplostraca</taxon>
        <taxon>Cladocera</taxon>
        <taxon>Anomopoda</taxon>
        <taxon>Daphniidae</taxon>
        <taxon>Daphnia</taxon>
    </lineage>
</organism>
<dbReference type="NCBIfam" id="NF011465">
    <property type="entry name" value="PRK14886.1-1"/>
    <property type="match status" value="1"/>
</dbReference>
<name>A0A8J2RBY4_9CRUS</name>
<dbReference type="PANTHER" id="PTHR15840">
    <property type="entry name" value="CGI-121 FAMILY MEMBER"/>
    <property type="match status" value="1"/>
</dbReference>
<keyword evidence="7" id="KW-1185">Reference proteome</keyword>
<evidence type="ECO:0000256" key="5">
    <source>
        <dbReference type="RuleBase" id="RU004398"/>
    </source>
</evidence>
<dbReference type="GO" id="GO:0005634">
    <property type="term" value="C:nucleus"/>
    <property type="evidence" value="ECO:0007669"/>
    <property type="project" value="UniProtKB-SubCell"/>
</dbReference>
<dbReference type="GO" id="GO:0002949">
    <property type="term" value="P:tRNA threonylcarbamoyladenosine modification"/>
    <property type="evidence" value="ECO:0007669"/>
    <property type="project" value="TreeGrafter"/>
</dbReference>
<dbReference type="GO" id="GO:0000408">
    <property type="term" value="C:EKC/KEOPS complex"/>
    <property type="evidence" value="ECO:0007669"/>
    <property type="project" value="TreeGrafter"/>
</dbReference>
<keyword evidence="4 5" id="KW-0539">Nucleus</keyword>
<proteinExistence type="inferred from homology"/>
<dbReference type="SUPFAM" id="SSF143870">
    <property type="entry name" value="PF0523-like"/>
    <property type="match status" value="1"/>
</dbReference>
<keyword evidence="3" id="KW-0819">tRNA processing</keyword>
<dbReference type="AlphaFoldDB" id="A0A8J2RBY4"/>
<dbReference type="EMBL" id="CAKKLH010000056">
    <property type="protein sequence ID" value="CAH0101270.1"/>
    <property type="molecule type" value="Genomic_DNA"/>
</dbReference>
<evidence type="ECO:0000313" key="6">
    <source>
        <dbReference type="EMBL" id="CAH0101270.1"/>
    </source>
</evidence>
<dbReference type="Pfam" id="PF08617">
    <property type="entry name" value="CGI-121"/>
    <property type="match status" value="1"/>
</dbReference>
<gene>
    <name evidence="6" type="ORF">DGAL_LOCUS3598</name>
</gene>
<evidence type="ECO:0000256" key="1">
    <source>
        <dbReference type="ARBA" id="ARBA00004123"/>
    </source>
</evidence>
<evidence type="ECO:0000256" key="2">
    <source>
        <dbReference type="ARBA" id="ARBA00005546"/>
    </source>
</evidence>
<reference evidence="6" key="1">
    <citation type="submission" date="2021-11" db="EMBL/GenBank/DDBJ databases">
        <authorList>
            <person name="Schell T."/>
        </authorList>
    </citation>
    <scope>NUCLEOTIDE SEQUENCE</scope>
    <source>
        <strain evidence="6">M5</strain>
    </source>
</reference>
<comment type="similarity">
    <text evidence="2 5">Belongs to the CGI121/TPRKB family.</text>
</comment>
<dbReference type="OrthoDB" id="329139at2759"/>
<comment type="caution">
    <text evidence="6">The sequence shown here is derived from an EMBL/GenBank/DDBJ whole genome shotgun (WGS) entry which is preliminary data.</text>
</comment>
<evidence type="ECO:0000313" key="7">
    <source>
        <dbReference type="Proteomes" id="UP000789390"/>
    </source>
</evidence>
<dbReference type="Gene3D" id="3.30.2380.10">
    <property type="entry name" value="CGI121/TPRKB"/>
    <property type="match status" value="1"/>
</dbReference>
<evidence type="ECO:0000256" key="4">
    <source>
        <dbReference type="ARBA" id="ARBA00023242"/>
    </source>
</evidence>
<accession>A0A8J2RBY4</accession>
<evidence type="ECO:0000256" key="3">
    <source>
        <dbReference type="ARBA" id="ARBA00022694"/>
    </source>
</evidence>
<comment type="subcellular location">
    <subcellularLocation>
        <location evidence="1">Nucleus</location>
    </subcellularLocation>
</comment>
<sequence>MWAFKECEPKILLFKNVTNAAEIRERIMKANFPCAAINPRYVMDTFQVLVATQLAIMSHQSQTLKTHSVFSEIVYNLSPNKKISDSLKLFGMNENDTCFLCVVLNEKDMELVCSKVKGELADLTQENFGTCEQEVKKIYRIKEEEMKTVTLIDAIINRISTKEIAA</sequence>
<dbReference type="InterPro" id="IPR013926">
    <property type="entry name" value="CGI121/TPRKB"/>
</dbReference>
<protein>
    <submittedName>
        <fullName evidence="6">Uncharacterized protein</fullName>
    </submittedName>
</protein>
<dbReference type="PANTHER" id="PTHR15840:SF10">
    <property type="entry name" value="EKC_KEOPS COMPLEX SUBUNIT TPRKB"/>
    <property type="match status" value="1"/>
</dbReference>